<evidence type="ECO:0000313" key="2">
    <source>
        <dbReference type="EMBL" id="JAH11405.1"/>
    </source>
</evidence>
<reference evidence="2" key="1">
    <citation type="submission" date="2014-11" db="EMBL/GenBank/DDBJ databases">
        <authorList>
            <person name="Amaro Gonzalez C."/>
        </authorList>
    </citation>
    <scope>NUCLEOTIDE SEQUENCE</scope>
</reference>
<sequence length="63" mass="7197">MKNKQKNNYKTALMTQGRDDGKIKQMENMSPEIKQARYFSTCVERATFPQPANGARPDCAVCR</sequence>
<evidence type="ECO:0000256" key="1">
    <source>
        <dbReference type="SAM" id="MobiDB-lite"/>
    </source>
</evidence>
<organism evidence="2">
    <name type="scientific">Anguilla anguilla</name>
    <name type="common">European freshwater eel</name>
    <name type="synonym">Muraena anguilla</name>
    <dbReference type="NCBI Taxonomy" id="7936"/>
    <lineage>
        <taxon>Eukaryota</taxon>
        <taxon>Metazoa</taxon>
        <taxon>Chordata</taxon>
        <taxon>Craniata</taxon>
        <taxon>Vertebrata</taxon>
        <taxon>Euteleostomi</taxon>
        <taxon>Actinopterygii</taxon>
        <taxon>Neopterygii</taxon>
        <taxon>Teleostei</taxon>
        <taxon>Anguilliformes</taxon>
        <taxon>Anguillidae</taxon>
        <taxon>Anguilla</taxon>
    </lineage>
</organism>
<name>A0A0E9Q4Z6_ANGAN</name>
<reference evidence="2" key="2">
    <citation type="journal article" date="2015" name="Fish Shellfish Immunol.">
        <title>Early steps in the European eel (Anguilla anguilla)-Vibrio vulnificus interaction in the gills: Role of the RtxA13 toxin.</title>
        <authorList>
            <person name="Callol A."/>
            <person name="Pajuelo D."/>
            <person name="Ebbesson L."/>
            <person name="Teles M."/>
            <person name="MacKenzie S."/>
            <person name="Amaro C."/>
        </authorList>
    </citation>
    <scope>NUCLEOTIDE SEQUENCE</scope>
</reference>
<proteinExistence type="predicted"/>
<feature type="region of interest" description="Disordered" evidence="1">
    <location>
        <begin position="1"/>
        <end position="23"/>
    </location>
</feature>
<protein>
    <submittedName>
        <fullName evidence="2">Uncharacterized protein</fullName>
    </submittedName>
</protein>
<dbReference type="EMBL" id="GBXM01097172">
    <property type="protein sequence ID" value="JAH11405.1"/>
    <property type="molecule type" value="Transcribed_RNA"/>
</dbReference>
<dbReference type="AlphaFoldDB" id="A0A0E9Q4Z6"/>
<accession>A0A0E9Q4Z6</accession>